<proteinExistence type="inferred from homology"/>
<evidence type="ECO:0000256" key="9">
    <source>
        <dbReference type="ARBA" id="ARBA00022967"/>
    </source>
</evidence>
<comment type="subcellular location">
    <subcellularLocation>
        <location evidence="2 17">Mitochondrion membrane</location>
        <topology evidence="2 17">Multi-pass membrane protein</topology>
    </subcellularLocation>
</comment>
<keyword evidence="6 17" id="KW-0813">Transport</keyword>
<dbReference type="PANTHER" id="PTHR43507">
    <property type="entry name" value="NADH-UBIQUINONE OXIDOREDUCTASE CHAIN 4"/>
    <property type="match status" value="1"/>
</dbReference>
<dbReference type="GO" id="GO:0015990">
    <property type="term" value="P:electron transport coupled proton transport"/>
    <property type="evidence" value="ECO:0007669"/>
    <property type="project" value="TreeGrafter"/>
</dbReference>
<evidence type="ECO:0000256" key="3">
    <source>
        <dbReference type="ARBA" id="ARBA00009025"/>
    </source>
</evidence>
<keyword evidence="13 17" id="KW-0830">Ubiquinone</keyword>
<feature type="transmembrane region" description="Helical" evidence="17">
    <location>
        <begin position="65"/>
        <end position="80"/>
    </location>
</feature>
<organism evidence="19">
    <name type="scientific">Hoplopleura akanezumi</name>
    <dbReference type="NCBI Taxonomy" id="1511645"/>
    <lineage>
        <taxon>Eukaryota</taxon>
        <taxon>Metazoa</taxon>
        <taxon>Ecdysozoa</taxon>
        <taxon>Arthropoda</taxon>
        <taxon>Hexapoda</taxon>
        <taxon>Insecta</taxon>
        <taxon>Pterygota</taxon>
        <taxon>Neoptera</taxon>
        <taxon>Paraneoptera</taxon>
        <taxon>Psocodea</taxon>
        <taxon>Troctomorpha</taxon>
        <taxon>Phthiraptera</taxon>
        <taxon>Anoplura</taxon>
        <taxon>Hoplopleuridae</taxon>
        <taxon>Hoplopleura</taxon>
    </lineage>
</organism>
<dbReference type="EMBL" id="KJ648927">
    <property type="protein sequence ID" value="AID54847.1"/>
    <property type="molecule type" value="Genomic_DNA"/>
</dbReference>
<dbReference type="GO" id="GO:0003954">
    <property type="term" value="F:NADH dehydrogenase activity"/>
    <property type="evidence" value="ECO:0007669"/>
    <property type="project" value="TreeGrafter"/>
</dbReference>
<keyword evidence="7 17" id="KW-0679">Respiratory chain</keyword>
<evidence type="ECO:0000256" key="7">
    <source>
        <dbReference type="ARBA" id="ARBA00022660"/>
    </source>
</evidence>
<gene>
    <name evidence="19" type="primary">nad4</name>
</gene>
<dbReference type="PANTHER" id="PTHR43507:SF20">
    <property type="entry name" value="NADH-UBIQUINONE OXIDOREDUCTASE CHAIN 4"/>
    <property type="match status" value="1"/>
</dbReference>
<feature type="transmembrane region" description="Helical" evidence="17">
    <location>
        <begin position="216"/>
        <end position="240"/>
    </location>
</feature>
<dbReference type="AlphaFoldDB" id="A0A075EB41"/>
<feature type="transmembrane region" description="Helical" evidence="17">
    <location>
        <begin position="394"/>
        <end position="416"/>
    </location>
</feature>
<dbReference type="GO" id="GO:0031966">
    <property type="term" value="C:mitochondrial membrane"/>
    <property type="evidence" value="ECO:0007669"/>
    <property type="project" value="UniProtKB-SubCell"/>
</dbReference>
<feature type="transmembrane region" description="Helical" evidence="17">
    <location>
        <begin position="192"/>
        <end position="210"/>
    </location>
</feature>
<name>A0A075EB41_9NEOP</name>
<evidence type="ECO:0000256" key="10">
    <source>
        <dbReference type="ARBA" id="ARBA00022982"/>
    </source>
</evidence>
<keyword evidence="11 17" id="KW-1133">Transmembrane helix</keyword>
<keyword evidence="14 17" id="KW-0496">Mitochondrion</keyword>
<dbReference type="Pfam" id="PF00361">
    <property type="entry name" value="Proton_antipo_M"/>
    <property type="match status" value="1"/>
</dbReference>
<comment type="catalytic activity">
    <reaction evidence="16 17">
        <text>a ubiquinone + NADH + 5 H(+)(in) = a ubiquinol + NAD(+) + 4 H(+)(out)</text>
        <dbReference type="Rhea" id="RHEA:29091"/>
        <dbReference type="Rhea" id="RHEA-COMP:9565"/>
        <dbReference type="Rhea" id="RHEA-COMP:9566"/>
        <dbReference type="ChEBI" id="CHEBI:15378"/>
        <dbReference type="ChEBI" id="CHEBI:16389"/>
        <dbReference type="ChEBI" id="CHEBI:17976"/>
        <dbReference type="ChEBI" id="CHEBI:57540"/>
        <dbReference type="ChEBI" id="CHEBI:57945"/>
        <dbReference type="EC" id="7.1.1.2"/>
    </reaction>
</comment>
<feature type="transmembrane region" description="Helical" evidence="17">
    <location>
        <begin position="116"/>
        <end position="135"/>
    </location>
</feature>
<comment type="similarity">
    <text evidence="3 17">Belongs to the complex I subunit 4 family.</text>
</comment>
<sequence>MVRLHSYLMAITSLLSIWVFSVMSLENSDLVSELIMVDSFSLFLVWSLIWVLLSILVVPPSPASVSVWASSLLSMLFYLASDWLMFYVWFEASMLPMFWLIISLSKSPERLAASRFLFMYTVMASFPLLIFITEMKSASCSSSIWLHQFLPLSSGGLWGGLAWLSFLAKLPMLLLHLWLLKAHVEAPMIGSMFLAGILLKFGGMGAYRLLMTVEQFSLTSSIIIGTCLWGSVMGAVLASLSPDIKLAVAYASVSHMNLGMAWGVIASYQGLSSFLYSMVAHSFSSSLLFFSATRSYEEVGSRSVVLLKGSLSHSLMAHFLGIVAWAINMNIPPFMGFWGEVIGFLSVFELIPMALVTLILYFVYSSGYSMILFMVQFHMKSPSLGSPKLTLEYWLQHLVCCVPLVIGFIVIDLFYIN</sequence>
<evidence type="ECO:0000256" key="15">
    <source>
        <dbReference type="ARBA" id="ARBA00023136"/>
    </source>
</evidence>
<feature type="domain" description="NADH:quinone oxidoreductase/Mrp antiporter transmembrane" evidence="18">
    <location>
        <begin position="80"/>
        <end position="358"/>
    </location>
</feature>
<keyword evidence="9" id="KW-1278">Translocase</keyword>
<evidence type="ECO:0000256" key="8">
    <source>
        <dbReference type="ARBA" id="ARBA00022692"/>
    </source>
</evidence>
<dbReference type="PRINTS" id="PR01437">
    <property type="entry name" value="NUOXDRDTASE4"/>
</dbReference>
<dbReference type="EC" id="7.1.1.2" evidence="4 17"/>
<geneLocation type="mitochondrion" evidence="19"/>
<evidence type="ECO:0000256" key="1">
    <source>
        <dbReference type="ARBA" id="ARBA00003257"/>
    </source>
</evidence>
<evidence type="ECO:0000256" key="4">
    <source>
        <dbReference type="ARBA" id="ARBA00012944"/>
    </source>
</evidence>
<keyword evidence="15 17" id="KW-0472">Membrane</keyword>
<feature type="transmembrane region" description="Helical" evidence="17">
    <location>
        <begin position="155"/>
        <end position="180"/>
    </location>
</feature>
<evidence type="ECO:0000259" key="18">
    <source>
        <dbReference type="Pfam" id="PF00361"/>
    </source>
</evidence>
<feature type="transmembrane region" description="Helical" evidence="17">
    <location>
        <begin position="305"/>
        <end position="327"/>
    </location>
</feature>
<evidence type="ECO:0000256" key="11">
    <source>
        <dbReference type="ARBA" id="ARBA00022989"/>
    </source>
</evidence>
<dbReference type="InterPro" id="IPR003918">
    <property type="entry name" value="NADH_UbQ_OxRdtase"/>
</dbReference>
<evidence type="ECO:0000256" key="6">
    <source>
        <dbReference type="ARBA" id="ARBA00022448"/>
    </source>
</evidence>
<protein>
    <recommendedName>
        <fullName evidence="5 17">NADH-ubiquinone oxidoreductase chain 4</fullName>
        <ecNumber evidence="4 17">7.1.1.2</ecNumber>
    </recommendedName>
</protein>
<evidence type="ECO:0000256" key="13">
    <source>
        <dbReference type="ARBA" id="ARBA00023075"/>
    </source>
</evidence>
<keyword evidence="10 17" id="KW-0249">Electron transport</keyword>
<reference evidence="19" key="2">
    <citation type="submission" date="2014-03" db="EMBL/GenBank/DDBJ databases">
        <authorList>
            <person name="Dong W.-G."/>
            <person name="Song S."/>
            <person name="Guo X.-G."/>
            <person name="Jin D.-C."/>
            <person name="Yang Q."/>
            <person name="Barker S.C."/>
            <person name="Shao R."/>
        </authorList>
    </citation>
    <scope>NUCLEOTIDE SEQUENCE</scope>
    <source>
        <strain evidence="19">Sample #249</strain>
    </source>
</reference>
<comment type="function">
    <text evidence="1">Core subunit of the mitochondrial membrane respiratory chain NADH dehydrogenase (Complex I) that is believed to belong to the minimal assembly required for catalysis. Complex I functions in the transfer of electrons from NADH to the respiratory chain. The immediate electron acceptor for the enzyme is believed to be ubiquinone.</text>
</comment>
<dbReference type="InterPro" id="IPR001750">
    <property type="entry name" value="ND/Mrp_TM"/>
</dbReference>
<evidence type="ECO:0000256" key="5">
    <source>
        <dbReference type="ARBA" id="ARBA00021006"/>
    </source>
</evidence>
<keyword evidence="8 17" id="KW-0812">Transmembrane</keyword>
<keyword evidence="12 17" id="KW-0520">NAD</keyword>
<comment type="function">
    <text evidence="17">Core subunit of the mitochondrial membrane respiratory chain NADH dehydrogenase (Complex I) which catalyzes electron transfer from NADH through the respiratory chain, using ubiquinone as an electron acceptor. Essential for the catalytic activity and assembly of complex I.</text>
</comment>
<feature type="transmembrane region" description="Helical" evidence="17">
    <location>
        <begin position="86"/>
        <end position="104"/>
    </location>
</feature>
<dbReference type="GO" id="GO:0048039">
    <property type="term" value="F:ubiquinone binding"/>
    <property type="evidence" value="ECO:0007669"/>
    <property type="project" value="TreeGrafter"/>
</dbReference>
<evidence type="ECO:0000256" key="14">
    <source>
        <dbReference type="ARBA" id="ARBA00023128"/>
    </source>
</evidence>
<feature type="transmembrane region" description="Helical" evidence="17">
    <location>
        <begin position="40"/>
        <end position="58"/>
    </location>
</feature>
<dbReference type="GO" id="GO:0042773">
    <property type="term" value="P:ATP synthesis coupled electron transport"/>
    <property type="evidence" value="ECO:0007669"/>
    <property type="project" value="InterPro"/>
</dbReference>
<evidence type="ECO:0000313" key="19">
    <source>
        <dbReference type="EMBL" id="AID54847.1"/>
    </source>
</evidence>
<evidence type="ECO:0000256" key="12">
    <source>
        <dbReference type="ARBA" id="ARBA00023027"/>
    </source>
</evidence>
<dbReference type="GO" id="GO:0008137">
    <property type="term" value="F:NADH dehydrogenase (ubiquinone) activity"/>
    <property type="evidence" value="ECO:0007669"/>
    <property type="project" value="UniProtKB-UniRule"/>
</dbReference>
<reference evidence="19" key="1">
    <citation type="journal article" date="2014" name="BMC Genomics">
        <title>Fragmented mitochondrial genomes are present in both major clades of the blood-sucking lice (suborder Anoplura): evidence from two Hoplopleura rodent lice (family Hoplopleuridae).</title>
        <authorList>
            <person name="Dong W.G."/>
            <person name="Song S."/>
            <person name="Guo X.G."/>
            <person name="Jin D.C."/>
            <person name="Yang Q."/>
            <person name="Barker S.C."/>
            <person name="Shao R."/>
        </authorList>
    </citation>
    <scope>NUCLEOTIDE SEQUENCE</scope>
    <source>
        <strain evidence="19">Sample #249</strain>
    </source>
</reference>
<evidence type="ECO:0000256" key="16">
    <source>
        <dbReference type="ARBA" id="ARBA00049551"/>
    </source>
</evidence>
<accession>A0A075EB41</accession>
<evidence type="ECO:0000256" key="17">
    <source>
        <dbReference type="RuleBase" id="RU003297"/>
    </source>
</evidence>
<evidence type="ECO:0000256" key="2">
    <source>
        <dbReference type="ARBA" id="ARBA00004225"/>
    </source>
</evidence>